<dbReference type="EMBL" id="CAJVPZ010038373">
    <property type="protein sequence ID" value="CAG8755401.1"/>
    <property type="molecule type" value="Genomic_DNA"/>
</dbReference>
<comment type="caution">
    <text evidence="1">The sequence shown here is derived from an EMBL/GenBank/DDBJ whole genome shotgun (WGS) entry which is preliminary data.</text>
</comment>
<evidence type="ECO:0000313" key="1">
    <source>
        <dbReference type="EMBL" id="CAG8755401.1"/>
    </source>
</evidence>
<reference evidence="1" key="1">
    <citation type="submission" date="2021-06" db="EMBL/GenBank/DDBJ databases">
        <authorList>
            <person name="Kallberg Y."/>
            <person name="Tangrot J."/>
            <person name="Rosling A."/>
        </authorList>
    </citation>
    <scope>NUCLEOTIDE SEQUENCE</scope>
    <source>
        <strain evidence="1">IN212</strain>
    </source>
</reference>
<feature type="non-terminal residue" evidence="1">
    <location>
        <position position="52"/>
    </location>
</feature>
<organism evidence="1 2">
    <name type="scientific">Racocetra fulgida</name>
    <dbReference type="NCBI Taxonomy" id="60492"/>
    <lineage>
        <taxon>Eukaryota</taxon>
        <taxon>Fungi</taxon>
        <taxon>Fungi incertae sedis</taxon>
        <taxon>Mucoromycota</taxon>
        <taxon>Glomeromycotina</taxon>
        <taxon>Glomeromycetes</taxon>
        <taxon>Diversisporales</taxon>
        <taxon>Gigasporaceae</taxon>
        <taxon>Racocetra</taxon>
    </lineage>
</organism>
<sequence>MGLRILTEKPRFINNLYKAPTATQVCCKGCDHRQVALVESANLQPIVDMEVK</sequence>
<accession>A0A9N9IXA5</accession>
<evidence type="ECO:0000313" key="2">
    <source>
        <dbReference type="Proteomes" id="UP000789396"/>
    </source>
</evidence>
<dbReference type="AlphaFoldDB" id="A0A9N9IXA5"/>
<protein>
    <submittedName>
        <fullName evidence="1">9000_t:CDS:1</fullName>
    </submittedName>
</protein>
<keyword evidence="2" id="KW-1185">Reference proteome</keyword>
<proteinExistence type="predicted"/>
<name>A0A9N9IXA5_9GLOM</name>
<gene>
    <name evidence="1" type="ORF">RFULGI_LOCUS13904</name>
</gene>
<dbReference type="Proteomes" id="UP000789396">
    <property type="component" value="Unassembled WGS sequence"/>
</dbReference>